<evidence type="ECO:0000313" key="3">
    <source>
        <dbReference type="Proteomes" id="UP000284403"/>
    </source>
</evidence>
<comment type="caution">
    <text evidence="2">The sequence shown here is derived from an EMBL/GenBank/DDBJ whole genome shotgun (WGS) entry which is preliminary data.</text>
</comment>
<feature type="compositionally biased region" description="Basic and acidic residues" evidence="1">
    <location>
        <begin position="211"/>
        <end position="224"/>
    </location>
</feature>
<dbReference type="RefSeq" id="XP_029230336.1">
    <property type="nucleotide sequence ID" value="XM_029369527.1"/>
</dbReference>
<dbReference type="Proteomes" id="UP000284403">
    <property type="component" value="Unassembled WGS sequence"/>
</dbReference>
<organism evidence="2 3">
    <name type="scientific">Trypanosoma conorhini</name>
    <dbReference type="NCBI Taxonomy" id="83891"/>
    <lineage>
        <taxon>Eukaryota</taxon>
        <taxon>Discoba</taxon>
        <taxon>Euglenozoa</taxon>
        <taxon>Kinetoplastea</taxon>
        <taxon>Metakinetoplastina</taxon>
        <taxon>Trypanosomatida</taxon>
        <taxon>Trypanosomatidae</taxon>
        <taxon>Trypanosoma</taxon>
    </lineage>
</organism>
<reference evidence="2 3" key="1">
    <citation type="journal article" date="2018" name="BMC Genomics">
        <title>Genomic comparison of Trypanosoma conorhini and Trypanosoma rangeli to Trypanosoma cruzi strains of high and low virulence.</title>
        <authorList>
            <person name="Bradwell K.R."/>
            <person name="Koparde V.N."/>
            <person name="Matveyev A.V."/>
            <person name="Serrano M.G."/>
            <person name="Alves J.M."/>
            <person name="Parikh H."/>
            <person name="Huang B."/>
            <person name="Lee V."/>
            <person name="Espinosa-Alvarez O."/>
            <person name="Ortiz P.A."/>
            <person name="Costa-Martins A.G."/>
            <person name="Teixeira M.M."/>
            <person name="Buck G.A."/>
        </authorList>
    </citation>
    <scope>NUCLEOTIDE SEQUENCE [LARGE SCALE GENOMIC DNA]</scope>
    <source>
        <strain evidence="2 3">025E</strain>
    </source>
</reference>
<evidence type="ECO:0000256" key="1">
    <source>
        <dbReference type="SAM" id="MobiDB-lite"/>
    </source>
</evidence>
<protein>
    <submittedName>
        <fullName evidence="2">Uncharacterized protein</fullName>
    </submittedName>
</protein>
<feature type="region of interest" description="Disordered" evidence="1">
    <location>
        <begin position="1"/>
        <end position="54"/>
    </location>
</feature>
<evidence type="ECO:0000313" key="2">
    <source>
        <dbReference type="EMBL" id="RNF24083.1"/>
    </source>
</evidence>
<dbReference type="AlphaFoldDB" id="A0A422Q283"/>
<proteinExistence type="predicted"/>
<feature type="compositionally biased region" description="Low complexity" evidence="1">
    <location>
        <begin position="17"/>
        <end position="34"/>
    </location>
</feature>
<dbReference type="OrthoDB" id="246818at2759"/>
<feature type="compositionally biased region" description="Basic and acidic residues" evidence="1">
    <location>
        <begin position="162"/>
        <end position="179"/>
    </location>
</feature>
<dbReference type="EMBL" id="MKKU01000107">
    <property type="protein sequence ID" value="RNF24083.1"/>
    <property type="molecule type" value="Genomic_DNA"/>
</dbReference>
<feature type="region of interest" description="Disordered" evidence="1">
    <location>
        <begin position="66"/>
        <end position="262"/>
    </location>
</feature>
<keyword evidence="3" id="KW-1185">Reference proteome</keyword>
<accession>A0A422Q283</accession>
<name>A0A422Q283_9TRYP</name>
<dbReference type="GeneID" id="40316213"/>
<feature type="compositionally biased region" description="Polar residues" evidence="1">
    <location>
        <begin position="68"/>
        <end position="77"/>
    </location>
</feature>
<gene>
    <name evidence="2" type="ORF">Tco025E_02602</name>
</gene>
<sequence>MDAHARSKMTASATSSTRPNATAPAPGATARQAPPYRPNGGVGAAAQETGPAISSWRLARDAVARKLSPSTENVSPKGTTLASGAGSAASRTADPRKFAREGNNLGRVDERPPPPSAGVRASTTSDGDKGYFSRAAASAGQSALRENVEKRIPSKVDGTVKPPEEKMAARSSRAGRDDPTTNSARGYGSSERPSGTSAAHGRPFSWTRPGESTRGEDHNMHSLTRESLGGGRGVPQAFSDGRVDGRNEIVHGPLRGRMSQRPSLLGTPYVASRINAPRARSQPVPSSRSQPLENEDLIRFLGAYGTPPRRSTGVFPLQQMDRQSRDAKEPLIPSYSPYPTTHRSLYAATPPANNTYQLLDAVEYDTNDSSKLLEDELSSLLSGLEAYQKRLERAALVVSLERQRRRRY</sequence>
<feature type="compositionally biased region" description="Low complexity" evidence="1">
    <location>
        <begin position="78"/>
        <end position="92"/>
    </location>
</feature>